<dbReference type="InterPro" id="IPR018764">
    <property type="entry name" value="RskA_C"/>
</dbReference>
<dbReference type="InterPro" id="IPR051474">
    <property type="entry name" value="Anti-sigma-K/W_factor"/>
</dbReference>
<evidence type="ECO:0000256" key="10">
    <source>
        <dbReference type="ARBA" id="ARBA00030803"/>
    </source>
</evidence>
<dbReference type="Proteomes" id="UP001500908">
    <property type="component" value="Unassembled WGS sequence"/>
</dbReference>
<feature type="transmembrane region" description="Helical" evidence="11">
    <location>
        <begin position="100"/>
        <end position="119"/>
    </location>
</feature>
<evidence type="ECO:0000256" key="6">
    <source>
        <dbReference type="ARBA" id="ARBA00023015"/>
    </source>
</evidence>
<accession>A0ABP7GGX5</accession>
<evidence type="ECO:0000256" key="11">
    <source>
        <dbReference type="SAM" id="Phobius"/>
    </source>
</evidence>
<keyword evidence="8" id="KW-0804">Transcription</keyword>
<keyword evidence="4 11" id="KW-0812">Transmembrane</keyword>
<organism evidence="14 15">
    <name type="scientific">Salinactinospora qingdaonensis</name>
    <dbReference type="NCBI Taxonomy" id="702744"/>
    <lineage>
        <taxon>Bacteria</taxon>
        <taxon>Bacillati</taxon>
        <taxon>Actinomycetota</taxon>
        <taxon>Actinomycetes</taxon>
        <taxon>Streptosporangiales</taxon>
        <taxon>Nocardiopsidaceae</taxon>
        <taxon>Salinactinospora</taxon>
    </lineage>
</organism>
<keyword evidence="3" id="KW-1003">Cell membrane</keyword>
<name>A0ABP7GGX5_9ACTN</name>
<comment type="caution">
    <text evidence="14">The sequence shown here is derived from an EMBL/GenBank/DDBJ whole genome shotgun (WGS) entry which is preliminary data.</text>
</comment>
<dbReference type="InterPro" id="IPR041916">
    <property type="entry name" value="Anti_sigma_zinc_sf"/>
</dbReference>
<evidence type="ECO:0000256" key="7">
    <source>
        <dbReference type="ARBA" id="ARBA00023136"/>
    </source>
</evidence>
<feature type="domain" description="Anti-sigma K factor RskA C-terminal" evidence="12">
    <location>
        <begin position="103"/>
        <end position="240"/>
    </location>
</feature>
<evidence type="ECO:0000256" key="8">
    <source>
        <dbReference type="ARBA" id="ARBA00023163"/>
    </source>
</evidence>
<evidence type="ECO:0000256" key="3">
    <source>
        <dbReference type="ARBA" id="ARBA00022475"/>
    </source>
</evidence>
<evidence type="ECO:0000259" key="12">
    <source>
        <dbReference type="Pfam" id="PF10099"/>
    </source>
</evidence>
<dbReference type="PANTHER" id="PTHR37461">
    <property type="entry name" value="ANTI-SIGMA-K FACTOR RSKA"/>
    <property type="match status" value="1"/>
</dbReference>
<evidence type="ECO:0000256" key="4">
    <source>
        <dbReference type="ARBA" id="ARBA00022692"/>
    </source>
</evidence>
<keyword evidence="5 11" id="KW-1133">Transmembrane helix</keyword>
<feature type="domain" description="Anti-sigma-K factor RskA N-terminal" evidence="13">
    <location>
        <begin position="10"/>
        <end position="52"/>
    </location>
</feature>
<keyword evidence="6" id="KW-0805">Transcription regulation</keyword>
<reference evidence="15" key="1">
    <citation type="journal article" date="2019" name="Int. J. Syst. Evol. Microbiol.">
        <title>The Global Catalogue of Microorganisms (GCM) 10K type strain sequencing project: providing services to taxonomists for standard genome sequencing and annotation.</title>
        <authorList>
            <consortium name="The Broad Institute Genomics Platform"/>
            <consortium name="The Broad Institute Genome Sequencing Center for Infectious Disease"/>
            <person name="Wu L."/>
            <person name="Ma J."/>
        </authorList>
    </citation>
    <scope>NUCLEOTIDE SEQUENCE [LARGE SCALE GENOMIC DNA]</scope>
    <source>
        <strain evidence="15">JCM 17137</strain>
    </source>
</reference>
<protein>
    <recommendedName>
        <fullName evidence="10">Regulator of SigK</fullName>
    </recommendedName>
    <alternativeName>
        <fullName evidence="9">Sigma-K anti-sigma factor RskA</fullName>
    </alternativeName>
</protein>
<evidence type="ECO:0000256" key="2">
    <source>
        <dbReference type="ARBA" id="ARBA00004236"/>
    </source>
</evidence>
<dbReference type="Gene3D" id="1.10.10.1320">
    <property type="entry name" value="Anti-sigma factor, zinc-finger domain"/>
    <property type="match status" value="1"/>
</dbReference>
<keyword evidence="7 11" id="KW-0472">Membrane</keyword>
<dbReference type="PANTHER" id="PTHR37461:SF1">
    <property type="entry name" value="ANTI-SIGMA-K FACTOR RSKA"/>
    <property type="match status" value="1"/>
</dbReference>
<dbReference type="Pfam" id="PF22618">
    <property type="entry name" value="RskA_N"/>
    <property type="match status" value="1"/>
</dbReference>
<keyword evidence="15" id="KW-1185">Reference proteome</keyword>
<dbReference type="InterPro" id="IPR053877">
    <property type="entry name" value="RskA_N"/>
</dbReference>
<evidence type="ECO:0000256" key="1">
    <source>
        <dbReference type="ARBA" id="ARBA00004167"/>
    </source>
</evidence>
<evidence type="ECO:0000259" key="13">
    <source>
        <dbReference type="Pfam" id="PF22618"/>
    </source>
</evidence>
<evidence type="ECO:0000313" key="14">
    <source>
        <dbReference type="EMBL" id="GAA3764857.1"/>
    </source>
</evidence>
<dbReference type="EMBL" id="BAABDD010000044">
    <property type="protein sequence ID" value="GAA3764857.1"/>
    <property type="molecule type" value="Genomic_DNA"/>
</dbReference>
<evidence type="ECO:0000313" key="15">
    <source>
        <dbReference type="Proteomes" id="UP001500908"/>
    </source>
</evidence>
<comment type="subcellular location">
    <subcellularLocation>
        <location evidence="2">Cell membrane</location>
    </subcellularLocation>
    <subcellularLocation>
        <location evidence="1">Membrane</location>
        <topology evidence="1">Single-pass membrane protein</topology>
    </subcellularLocation>
</comment>
<sequence>MVSRKLRQDLHTLAGAYALNALRDEELRRFEQHLLHCDACVQEVRGMTETTALLGSAAARTPPPEMRAAVLDEVARTRQLAPAPPQPFVVTRSRWWQRGLVVVLAACLAALIALGAVVVDQRREISELRSEEQQIAAVMSAPDAEYVSAEPSEGVSVTAVASESMGSLVFTGQGLSQLDDQDYQVWLAAPDGSVRSAGLLTVGADGAVEPLLAEQLADAQTLAVTIEPAGGSPQPTSDPMMSMSIES</sequence>
<dbReference type="Pfam" id="PF10099">
    <property type="entry name" value="RskA_C"/>
    <property type="match status" value="1"/>
</dbReference>
<evidence type="ECO:0000256" key="9">
    <source>
        <dbReference type="ARBA" id="ARBA00029829"/>
    </source>
</evidence>
<evidence type="ECO:0000256" key="5">
    <source>
        <dbReference type="ARBA" id="ARBA00022989"/>
    </source>
</evidence>
<gene>
    <name evidence="14" type="ORF">GCM10022402_47660</name>
</gene>
<proteinExistence type="predicted"/>